<name>A0A4R3YYJ1_9GAMM</name>
<accession>A0A4R3YYJ1</accession>
<gene>
    <name evidence="1" type="ORF">EDC52_103387</name>
</gene>
<evidence type="ECO:0000313" key="2">
    <source>
        <dbReference type="Proteomes" id="UP000295719"/>
    </source>
</evidence>
<proteinExistence type="predicted"/>
<protein>
    <submittedName>
        <fullName evidence="1">Uncharacterized protein</fullName>
    </submittedName>
</protein>
<evidence type="ECO:0000313" key="1">
    <source>
        <dbReference type="EMBL" id="TCV98295.1"/>
    </source>
</evidence>
<sequence>MPLELEAYKLNIGMILGMRKGVTHTLFRVFAIYWTAQQAL</sequence>
<organism evidence="1 2">
    <name type="scientific">Biostraticola tofi</name>
    <dbReference type="NCBI Taxonomy" id="466109"/>
    <lineage>
        <taxon>Bacteria</taxon>
        <taxon>Pseudomonadati</taxon>
        <taxon>Pseudomonadota</taxon>
        <taxon>Gammaproteobacteria</taxon>
        <taxon>Enterobacterales</taxon>
        <taxon>Bruguierivoracaceae</taxon>
        <taxon>Biostraticola</taxon>
    </lineage>
</organism>
<dbReference type="EMBL" id="SMCR01000003">
    <property type="protein sequence ID" value="TCV98295.1"/>
    <property type="molecule type" value="Genomic_DNA"/>
</dbReference>
<keyword evidence="2" id="KW-1185">Reference proteome</keyword>
<dbReference type="AlphaFoldDB" id="A0A4R3YYJ1"/>
<comment type="caution">
    <text evidence="1">The sequence shown here is derived from an EMBL/GenBank/DDBJ whole genome shotgun (WGS) entry which is preliminary data.</text>
</comment>
<dbReference type="Proteomes" id="UP000295719">
    <property type="component" value="Unassembled WGS sequence"/>
</dbReference>
<reference evidence="1 2" key="1">
    <citation type="submission" date="2019-03" db="EMBL/GenBank/DDBJ databases">
        <title>Genomic Encyclopedia of Type Strains, Phase IV (KMG-IV): sequencing the most valuable type-strain genomes for metagenomic binning, comparative biology and taxonomic classification.</title>
        <authorList>
            <person name="Goeker M."/>
        </authorList>
    </citation>
    <scope>NUCLEOTIDE SEQUENCE [LARGE SCALE GENOMIC DNA]</scope>
    <source>
        <strain evidence="1 2">DSM 19580</strain>
    </source>
</reference>